<dbReference type="PROSITE" id="PS51387">
    <property type="entry name" value="FAD_PCMH"/>
    <property type="match status" value="1"/>
</dbReference>
<dbReference type="InterPro" id="IPR006094">
    <property type="entry name" value="Oxid_FAD_bind_N"/>
</dbReference>
<keyword evidence="4" id="KW-0274">FAD</keyword>
<dbReference type="Proteomes" id="UP000076066">
    <property type="component" value="Chromosome"/>
</dbReference>
<evidence type="ECO:0000256" key="3">
    <source>
        <dbReference type="ARBA" id="ARBA00022630"/>
    </source>
</evidence>
<dbReference type="PANTHER" id="PTHR43716:SF2">
    <property type="entry name" value="BLL6224 PROTEIN"/>
    <property type="match status" value="1"/>
</dbReference>
<dbReference type="InterPro" id="IPR016166">
    <property type="entry name" value="FAD-bd_PCMH"/>
</dbReference>
<dbReference type="SUPFAM" id="SSF55103">
    <property type="entry name" value="FAD-linked oxidases, C-terminal domain"/>
    <property type="match status" value="1"/>
</dbReference>
<dbReference type="InterPro" id="IPR016169">
    <property type="entry name" value="FAD-bd_PCMH_sub2"/>
</dbReference>
<dbReference type="GO" id="GO:0022904">
    <property type="term" value="P:respiratory electron transport chain"/>
    <property type="evidence" value="ECO:0007669"/>
    <property type="project" value="TreeGrafter"/>
</dbReference>
<dbReference type="Gene3D" id="3.30.70.2740">
    <property type="match status" value="1"/>
</dbReference>
<evidence type="ECO:0000313" key="6">
    <source>
        <dbReference type="EMBL" id="AMW33888.1"/>
    </source>
</evidence>
<evidence type="ECO:0000259" key="5">
    <source>
        <dbReference type="PROSITE" id="PS51387"/>
    </source>
</evidence>
<dbReference type="PANTHER" id="PTHR43716">
    <property type="entry name" value="D-2-HYDROXYGLUTARATE DEHYDROGENASE, MITOCHONDRIAL"/>
    <property type="match status" value="1"/>
</dbReference>
<dbReference type="AlphaFoldDB" id="A0A143DCP1"/>
<dbReference type="InterPro" id="IPR036318">
    <property type="entry name" value="FAD-bd_PCMH-like_sf"/>
</dbReference>
<dbReference type="GO" id="GO:0003824">
    <property type="term" value="F:catalytic activity"/>
    <property type="evidence" value="ECO:0007669"/>
    <property type="project" value="InterPro"/>
</dbReference>
<evidence type="ECO:0000256" key="1">
    <source>
        <dbReference type="ARBA" id="ARBA00001974"/>
    </source>
</evidence>
<feature type="domain" description="FAD-binding PCMH-type" evidence="5">
    <location>
        <begin position="38"/>
        <end position="217"/>
    </location>
</feature>
<dbReference type="Gene3D" id="1.10.45.10">
    <property type="entry name" value="Vanillyl-alcohol Oxidase, Chain A, domain 4"/>
    <property type="match status" value="1"/>
</dbReference>
<dbReference type="InterPro" id="IPR004113">
    <property type="entry name" value="FAD-bd_oxidored_4_C"/>
</dbReference>
<name>A0A143DCP1_9PROT</name>
<dbReference type="InterPro" id="IPR016164">
    <property type="entry name" value="FAD-linked_Oxase-like_C"/>
</dbReference>
<dbReference type="SUPFAM" id="SSF56176">
    <property type="entry name" value="FAD-binding/transporter-associated domain-like"/>
    <property type="match status" value="1"/>
</dbReference>
<dbReference type="STRING" id="1549855.AY555_00440"/>
<accession>A0A143DCP1</accession>
<organism evidence="6 7">
    <name type="scientific">Haematospirillum jordaniae</name>
    <dbReference type="NCBI Taxonomy" id="1549855"/>
    <lineage>
        <taxon>Bacteria</taxon>
        <taxon>Pseudomonadati</taxon>
        <taxon>Pseudomonadota</taxon>
        <taxon>Alphaproteobacteria</taxon>
        <taxon>Rhodospirillales</taxon>
        <taxon>Novispirillaceae</taxon>
        <taxon>Haematospirillum</taxon>
    </lineage>
</organism>
<evidence type="ECO:0000313" key="7">
    <source>
        <dbReference type="Proteomes" id="UP000076066"/>
    </source>
</evidence>
<keyword evidence="7" id="KW-1185">Reference proteome</keyword>
<comment type="similarity">
    <text evidence="2">Belongs to the FAD-binding oxidoreductase/transferase type 4 family.</text>
</comment>
<dbReference type="Gene3D" id="3.30.465.10">
    <property type="match status" value="1"/>
</dbReference>
<gene>
    <name evidence="6" type="ORF">AY555_00440</name>
</gene>
<sequence length="474" mass="51547">MSVADHILSELYSVVGAEGVLVDPEALDPFLREERGRYRGASSLVVRPSSVEQVSAIVRLCARHALSLVPQGGNTGLCAGAVSDAGQVILSLGRMNRIRSIDPVNFTMTVEAGVVLETIQKAALDADRFFPLSLGAQGSCQIGGNLATNAGGLNVLRYGNARDLCLGLEVVLADGRIWNGLKRLGKDNTGYALKHLFIGGEGTLGIITAAVLKLFPRPLEKQTALCAVSDVRSVPHLLALARSLSGDQVSAFELMARFSLELACRHLDSVTDPFESPWPWYVLVEFSTTRAETDLRTVFERFLEEAFEQALIGDAVIAESGRQDAAFWRMREGLPEAQKHEGASVKHDISVPIGSVPEFLERAMQAVSQAVPGIRPCPFGHVGDGNIHFNLTQPETMSSADFLAKWEDLNRIVHDIVADMGGSFSAEHGIGRLKVDEMLRYKADEEIDMMRRIKKALDPQHILNPGVILCSDRL</sequence>
<dbReference type="RefSeq" id="WP_066131958.1">
    <property type="nucleotide sequence ID" value="NZ_CP014525.1"/>
</dbReference>
<dbReference type="GO" id="GO:0071949">
    <property type="term" value="F:FAD binding"/>
    <property type="evidence" value="ECO:0007669"/>
    <property type="project" value="InterPro"/>
</dbReference>
<dbReference type="InterPro" id="IPR016171">
    <property type="entry name" value="Vanillyl_alc_oxidase_C-sub2"/>
</dbReference>
<dbReference type="Pfam" id="PF02913">
    <property type="entry name" value="FAD-oxidase_C"/>
    <property type="match status" value="1"/>
</dbReference>
<dbReference type="Gene3D" id="3.30.43.10">
    <property type="entry name" value="Uridine Diphospho-n-acetylenolpyruvylglucosamine Reductase, domain 2"/>
    <property type="match status" value="1"/>
</dbReference>
<evidence type="ECO:0000256" key="4">
    <source>
        <dbReference type="ARBA" id="ARBA00022827"/>
    </source>
</evidence>
<reference evidence="6 7" key="1">
    <citation type="submission" date="2016-02" db="EMBL/GenBank/DDBJ databases">
        <title>Complete Genome of H5569, the type strain of the newly described species Haematospirillium jordaniae.</title>
        <authorList>
            <person name="Nicholson A.C."/>
            <person name="Humrighouse B.W."/>
            <person name="Loparov V."/>
            <person name="McQuiston J.R."/>
        </authorList>
    </citation>
    <scope>NUCLEOTIDE SEQUENCE [LARGE SCALE GENOMIC DNA]</scope>
    <source>
        <strain evidence="6 7">H5569</strain>
    </source>
</reference>
<protein>
    <submittedName>
        <fullName evidence="6">Hydroxyacid dehydrogenase</fullName>
    </submittedName>
</protein>
<dbReference type="OrthoDB" id="9815648at2"/>
<dbReference type="InterPro" id="IPR016167">
    <property type="entry name" value="FAD-bd_PCMH_sub1"/>
</dbReference>
<comment type="cofactor">
    <cofactor evidence="1">
        <name>FAD</name>
        <dbReference type="ChEBI" id="CHEBI:57692"/>
    </cofactor>
</comment>
<dbReference type="Gene3D" id="3.30.70.2190">
    <property type="match status" value="1"/>
</dbReference>
<evidence type="ECO:0000256" key="2">
    <source>
        <dbReference type="ARBA" id="ARBA00008000"/>
    </source>
</evidence>
<dbReference type="FunFam" id="1.10.45.10:FF:000001">
    <property type="entry name" value="D-lactate dehydrogenase mitochondrial"/>
    <property type="match status" value="1"/>
</dbReference>
<keyword evidence="3" id="KW-0285">Flavoprotein</keyword>
<dbReference type="GeneID" id="53315631"/>
<proteinExistence type="inferred from homology"/>
<dbReference type="KEGG" id="hjo:AY555_00440"/>
<dbReference type="EMBL" id="CP014525">
    <property type="protein sequence ID" value="AMW33888.1"/>
    <property type="molecule type" value="Genomic_DNA"/>
</dbReference>
<dbReference type="Pfam" id="PF01565">
    <property type="entry name" value="FAD_binding_4"/>
    <property type="match status" value="1"/>
</dbReference>
<dbReference type="InterPro" id="IPR051264">
    <property type="entry name" value="FAD-oxidored/transferase_4"/>
</dbReference>